<evidence type="ECO:0000313" key="1">
    <source>
        <dbReference type="EMBL" id="VEL13172.1"/>
    </source>
</evidence>
<feature type="non-terminal residue" evidence="1">
    <location>
        <position position="1"/>
    </location>
</feature>
<reference evidence="1" key="1">
    <citation type="submission" date="2018-11" db="EMBL/GenBank/DDBJ databases">
        <authorList>
            <consortium name="Pathogen Informatics"/>
        </authorList>
    </citation>
    <scope>NUCLEOTIDE SEQUENCE</scope>
</reference>
<comment type="caution">
    <text evidence="1">The sequence shown here is derived from an EMBL/GenBank/DDBJ whole genome shotgun (WGS) entry which is preliminary data.</text>
</comment>
<evidence type="ECO:0000313" key="2">
    <source>
        <dbReference type="Proteomes" id="UP000784294"/>
    </source>
</evidence>
<keyword evidence="2" id="KW-1185">Reference proteome</keyword>
<dbReference type="EMBL" id="CAAALY010016936">
    <property type="protein sequence ID" value="VEL13172.1"/>
    <property type="molecule type" value="Genomic_DNA"/>
</dbReference>
<dbReference type="Proteomes" id="UP000784294">
    <property type="component" value="Unassembled WGS sequence"/>
</dbReference>
<sequence length="89" mass="9701">MALTCAVSLDLALSEEDATASQLTPTLTMQHLPRGRLDAQLLRDRLTSYQLAADSASSFFYAYEAQHAHLHHQVVTGAAAFGQNQNIQT</sequence>
<gene>
    <name evidence="1" type="ORF">PXEA_LOCUS6612</name>
</gene>
<protein>
    <submittedName>
        <fullName evidence="1">Uncharacterized protein</fullName>
    </submittedName>
</protein>
<accession>A0A3S5A2D8</accession>
<name>A0A3S5A2D8_9PLAT</name>
<dbReference type="AlphaFoldDB" id="A0A3S5A2D8"/>
<proteinExistence type="predicted"/>
<organism evidence="1 2">
    <name type="scientific">Protopolystoma xenopodis</name>
    <dbReference type="NCBI Taxonomy" id="117903"/>
    <lineage>
        <taxon>Eukaryota</taxon>
        <taxon>Metazoa</taxon>
        <taxon>Spiralia</taxon>
        <taxon>Lophotrochozoa</taxon>
        <taxon>Platyhelminthes</taxon>
        <taxon>Monogenea</taxon>
        <taxon>Polyopisthocotylea</taxon>
        <taxon>Polystomatidea</taxon>
        <taxon>Polystomatidae</taxon>
        <taxon>Protopolystoma</taxon>
    </lineage>
</organism>